<dbReference type="RefSeq" id="WP_207646087.1">
    <property type="nucleotide sequence ID" value="NZ_FNPV01000011.1"/>
</dbReference>
<sequence>MSVEIYLSINNNEEVIQLPAPPEQYEIDSPFGSETFESIMQAFNLPGTRGLKTLEISSFFPVRNYPFLQNRSMWGMDYVDTIERWRDRRLPMRLIIVSRRRTLSINMPITIDDFQYSTDKSGDIKYTMSIREFTLVQVGD</sequence>
<dbReference type="Proteomes" id="UP000199230">
    <property type="component" value="Unassembled WGS sequence"/>
</dbReference>
<proteinExistence type="predicted"/>
<name>A0A1H3R298_9FIRM</name>
<dbReference type="AlphaFoldDB" id="A0A1H3R298"/>
<dbReference type="EMBL" id="FNPV01000011">
    <property type="protein sequence ID" value="SDZ19421.1"/>
    <property type="molecule type" value="Genomic_DNA"/>
</dbReference>
<keyword evidence="2" id="KW-1185">Reference proteome</keyword>
<accession>A0A1H3R298</accession>
<dbReference type="STRING" id="159292.SAMN05192546_11181"/>
<protein>
    <submittedName>
        <fullName evidence="1">Uncharacterized protein</fullName>
    </submittedName>
</protein>
<gene>
    <name evidence="1" type="ORF">SAMN05192546_11181</name>
</gene>
<organism evidence="1 2">
    <name type="scientific">Tindallia californiensis</name>
    <dbReference type="NCBI Taxonomy" id="159292"/>
    <lineage>
        <taxon>Bacteria</taxon>
        <taxon>Bacillati</taxon>
        <taxon>Bacillota</taxon>
        <taxon>Clostridia</taxon>
        <taxon>Peptostreptococcales</taxon>
        <taxon>Tindalliaceae</taxon>
        <taxon>Tindallia</taxon>
    </lineage>
</organism>
<reference evidence="1 2" key="1">
    <citation type="submission" date="2016-10" db="EMBL/GenBank/DDBJ databases">
        <authorList>
            <person name="de Groot N.N."/>
        </authorList>
    </citation>
    <scope>NUCLEOTIDE SEQUENCE [LARGE SCALE GENOMIC DNA]</scope>
    <source>
        <strain evidence="1 2">APO</strain>
    </source>
</reference>
<evidence type="ECO:0000313" key="1">
    <source>
        <dbReference type="EMBL" id="SDZ19421.1"/>
    </source>
</evidence>
<evidence type="ECO:0000313" key="2">
    <source>
        <dbReference type="Proteomes" id="UP000199230"/>
    </source>
</evidence>